<dbReference type="OrthoDB" id="6402685at2"/>
<reference evidence="2 3" key="1">
    <citation type="submission" date="2018-12" db="EMBL/GenBank/DDBJ databases">
        <title>Flammeovirga pectinis sp. nov., isolated from the gut of the Korean scallop, Patinopecten yessoensis.</title>
        <authorList>
            <person name="Bae J.-W."/>
            <person name="Jeong Y.-S."/>
            <person name="Kang W."/>
        </authorList>
    </citation>
    <scope>NUCLEOTIDE SEQUENCE [LARGE SCALE GENOMIC DNA]</scope>
    <source>
        <strain evidence="2 3">L12M1</strain>
    </source>
</reference>
<evidence type="ECO:0000313" key="3">
    <source>
        <dbReference type="Proteomes" id="UP000267268"/>
    </source>
</evidence>
<dbReference type="KEGG" id="fll:EI427_20985"/>
<keyword evidence="3" id="KW-1185">Reference proteome</keyword>
<dbReference type="AlphaFoldDB" id="A0A3Q9FRG6"/>
<dbReference type="EMBL" id="CP034563">
    <property type="protein sequence ID" value="AZQ64702.1"/>
    <property type="molecule type" value="Genomic_DNA"/>
</dbReference>
<dbReference type="RefSeq" id="WP_126618662.1">
    <property type="nucleotide sequence ID" value="NZ_CP034563.1"/>
</dbReference>
<dbReference type="Proteomes" id="UP000267268">
    <property type="component" value="Chromosome 2"/>
</dbReference>
<dbReference type="Gene3D" id="2.40.360.20">
    <property type="match status" value="1"/>
</dbReference>
<accession>A0A3Q9FRG6</accession>
<evidence type="ECO:0000256" key="1">
    <source>
        <dbReference type="SAM" id="SignalP"/>
    </source>
</evidence>
<proteinExistence type="predicted"/>
<gene>
    <name evidence="2" type="ORF">EI427_20985</name>
</gene>
<dbReference type="PROSITE" id="PS51257">
    <property type="entry name" value="PROKAR_LIPOPROTEIN"/>
    <property type="match status" value="1"/>
</dbReference>
<organism evidence="2 3">
    <name type="scientific">Flammeovirga pectinis</name>
    <dbReference type="NCBI Taxonomy" id="2494373"/>
    <lineage>
        <taxon>Bacteria</taxon>
        <taxon>Pseudomonadati</taxon>
        <taxon>Bacteroidota</taxon>
        <taxon>Cytophagia</taxon>
        <taxon>Cytophagales</taxon>
        <taxon>Flammeovirgaceae</taxon>
        <taxon>Flammeovirga</taxon>
    </lineage>
</organism>
<feature type="chain" id="PRO_5018529134" evidence="1">
    <location>
        <begin position="21"/>
        <end position="198"/>
    </location>
</feature>
<sequence length="198" mass="22636">MKNITLLLVALSMLSACDFATKHITTNQPIQSEYKMGEQWVWHWERAVDGHVRDEGRDTQKVVRYNGDLGFWNGIDTVLVAKTLLPDNSATPFRDWPLFVGKKWQYESTWENNEGTTGKTAQDVEVVAYEALKVKGGTFKAYKLIYQGIVTNSRGFKGEMTDTWWYAPELKTYIKHINEDGHGVYTNELISYTNATAL</sequence>
<keyword evidence="1" id="KW-0732">Signal</keyword>
<name>A0A3Q9FRG6_9BACT</name>
<feature type="signal peptide" evidence="1">
    <location>
        <begin position="1"/>
        <end position="20"/>
    </location>
</feature>
<protein>
    <submittedName>
        <fullName evidence="2">Uncharacterized protein</fullName>
    </submittedName>
</protein>
<evidence type="ECO:0000313" key="2">
    <source>
        <dbReference type="EMBL" id="AZQ64702.1"/>
    </source>
</evidence>